<feature type="transmembrane region" description="Helical" evidence="1">
    <location>
        <begin position="157"/>
        <end position="178"/>
    </location>
</feature>
<dbReference type="PANTHER" id="PTHR30221">
    <property type="entry name" value="SMALL-CONDUCTANCE MECHANOSENSITIVE CHANNEL"/>
    <property type="match status" value="1"/>
</dbReference>
<dbReference type="InterPro" id="IPR008910">
    <property type="entry name" value="MSC_TM_helix"/>
</dbReference>
<keyword evidence="1" id="KW-0812">Transmembrane</keyword>
<evidence type="ECO:0000313" key="3">
    <source>
        <dbReference type="Proteomes" id="UP000185809"/>
    </source>
</evidence>
<dbReference type="PANTHER" id="PTHR30221:SF1">
    <property type="entry name" value="SMALL-CONDUCTANCE MECHANOSENSITIVE CHANNEL"/>
    <property type="match status" value="1"/>
</dbReference>
<evidence type="ECO:0000313" key="2">
    <source>
        <dbReference type="EMBL" id="OGI88406.1"/>
    </source>
</evidence>
<gene>
    <name evidence="2" type="ORF">A2995_00915</name>
</gene>
<name>A0A1F6X2Q1_9BACT</name>
<reference evidence="2 3" key="1">
    <citation type="journal article" date="2016" name="Nat. Commun.">
        <title>Thousands of microbial genomes shed light on interconnected biogeochemical processes in an aquifer system.</title>
        <authorList>
            <person name="Anantharaman K."/>
            <person name="Brown C.T."/>
            <person name="Hug L.A."/>
            <person name="Sharon I."/>
            <person name="Castelle C.J."/>
            <person name="Probst A.J."/>
            <person name="Thomas B.C."/>
            <person name="Singh A."/>
            <person name="Wilkins M.J."/>
            <person name="Karaoz U."/>
            <person name="Brodie E.L."/>
            <person name="Williams K.H."/>
            <person name="Hubbard S.S."/>
            <person name="Banfield J.F."/>
        </authorList>
    </citation>
    <scope>NUCLEOTIDE SEQUENCE [LARGE SCALE GENOMIC DNA]</scope>
</reference>
<comment type="caution">
    <text evidence="2">The sequence shown here is derived from an EMBL/GenBank/DDBJ whole genome shotgun (WGS) entry which is preliminary data.</text>
</comment>
<dbReference type="EMBL" id="MFUP01000004">
    <property type="protein sequence ID" value="OGI88406.1"/>
    <property type="molecule type" value="Genomic_DNA"/>
</dbReference>
<dbReference type="Pfam" id="PF05552">
    <property type="entry name" value="MS_channel_1st_1"/>
    <property type="match status" value="2"/>
</dbReference>
<protein>
    <recommendedName>
        <fullName evidence="4">Small-conductance mechanosensitive ion channel</fullName>
    </recommendedName>
</protein>
<accession>A0A1F6X2Q1</accession>
<feature type="transmembrane region" description="Helical" evidence="1">
    <location>
        <begin position="190"/>
        <end position="210"/>
    </location>
</feature>
<keyword evidence="1" id="KW-1133">Transmembrane helix</keyword>
<sequence length="231" mass="25040">MLIQDWAVVLKTSLQGLGAGFIDFVPKLIIAIILFILGWVLGSIIGKWVGQLITALKIDKLFNGTSFDEALTKSGFKLNVGSFIGGIIKWFIVIAFLIPSLEILNLNEVNLFLTDKVLLFIPKLFVAALVLVVATLIADIVKVIVVSAAETAKIKSANLLGVVTKYSIWVFAFIIAFHELGVAPWFMETLFMAIVYMIGLAVALAFGLGGKDAAARSIEKVKSEMTRHGGN</sequence>
<dbReference type="GO" id="GO:0008381">
    <property type="term" value="F:mechanosensitive monoatomic ion channel activity"/>
    <property type="evidence" value="ECO:0007669"/>
    <property type="project" value="InterPro"/>
</dbReference>
<feature type="transmembrane region" description="Helical" evidence="1">
    <location>
        <begin position="83"/>
        <end position="104"/>
    </location>
</feature>
<keyword evidence="1" id="KW-0472">Membrane</keyword>
<dbReference type="Proteomes" id="UP000185809">
    <property type="component" value="Unassembled WGS sequence"/>
</dbReference>
<evidence type="ECO:0000256" key="1">
    <source>
        <dbReference type="SAM" id="Phobius"/>
    </source>
</evidence>
<feature type="transmembrane region" description="Helical" evidence="1">
    <location>
        <begin position="124"/>
        <end position="145"/>
    </location>
</feature>
<dbReference type="Gene3D" id="1.10.287.1260">
    <property type="match status" value="2"/>
</dbReference>
<proteinExistence type="predicted"/>
<evidence type="ECO:0008006" key="4">
    <source>
        <dbReference type="Google" id="ProtNLM"/>
    </source>
</evidence>
<dbReference type="InterPro" id="IPR045275">
    <property type="entry name" value="MscS_archaea/bacteria_type"/>
</dbReference>
<dbReference type="AlphaFoldDB" id="A0A1F6X2Q1"/>
<feature type="transmembrane region" description="Helical" evidence="1">
    <location>
        <begin position="28"/>
        <end position="50"/>
    </location>
</feature>
<organism evidence="2 3">
    <name type="scientific">Candidatus Nomurabacteria bacterium RIFCSPLOWO2_01_FULL_33_24</name>
    <dbReference type="NCBI Taxonomy" id="1801765"/>
    <lineage>
        <taxon>Bacteria</taxon>
        <taxon>Candidatus Nomuraibacteriota</taxon>
    </lineage>
</organism>